<name>A0ABP9BB81_9SPHI</name>
<dbReference type="EMBL" id="BAABIQ010000032">
    <property type="protein sequence ID" value="GAA4792224.1"/>
    <property type="molecule type" value="Genomic_DNA"/>
</dbReference>
<evidence type="ECO:0000313" key="2">
    <source>
        <dbReference type="Proteomes" id="UP001501411"/>
    </source>
</evidence>
<evidence type="ECO:0000313" key="1">
    <source>
        <dbReference type="EMBL" id="GAA4792224.1"/>
    </source>
</evidence>
<dbReference type="PANTHER" id="PTHR34613:SF1">
    <property type="entry name" value="SLL6017 PROTEIN"/>
    <property type="match status" value="1"/>
</dbReference>
<evidence type="ECO:0008006" key="3">
    <source>
        <dbReference type="Google" id="ProtNLM"/>
    </source>
</evidence>
<sequence length="267" mass="31363">MPDKKENQSRRQANQYDKILRENLEVTLPVIIREILGLDIIESEELPDDVQHTKERKPDALKKVTDTTGNTFVLHVEFQVKDESDMIFRMLEYYAMLMRRYRLPIRQYVVFLGDADPHMHTGMDTDNLKFNYNLVSVHNTNYSLFLKSDNPEVKMLGILGNFEGNDSYLVIREIIEGVKSHTTGDFAESRYFKQLRIFVQLRSSLEAQFEKAMETISKFFKEEKDFLYRKGEHKKAVDIAREMKKDGLPIAQISKFTKLPIKEIEKL</sequence>
<proteinExistence type="predicted"/>
<dbReference type="PANTHER" id="PTHR34613">
    <property type="entry name" value="SLL0800 PROTEIN"/>
    <property type="match status" value="1"/>
</dbReference>
<comment type="caution">
    <text evidence="1">The sequence shown here is derived from an EMBL/GenBank/DDBJ whole genome shotgun (WGS) entry which is preliminary data.</text>
</comment>
<gene>
    <name evidence="1" type="ORF">GCM10023231_20210</name>
</gene>
<dbReference type="Proteomes" id="UP001501411">
    <property type="component" value="Unassembled WGS sequence"/>
</dbReference>
<dbReference type="RefSeq" id="WP_345231650.1">
    <property type="nucleotide sequence ID" value="NZ_BAABIQ010000032.1"/>
</dbReference>
<organism evidence="1 2">
    <name type="scientific">Olivibacter ginsenosidimutans</name>
    <dbReference type="NCBI Taxonomy" id="1176537"/>
    <lineage>
        <taxon>Bacteria</taxon>
        <taxon>Pseudomonadati</taxon>
        <taxon>Bacteroidota</taxon>
        <taxon>Sphingobacteriia</taxon>
        <taxon>Sphingobacteriales</taxon>
        <taxon>Sphingobacteriaceae</taxon>
        <taxon>Olivibacter</taxon>
    </lineage>
</organism>
<keyword evidence="2" id="KW-1185">Reference proteome</keyword>
<reference evidence="2" key="1">
    <citation type="journal article" date="2019" name="Int. J. Syst. Evol. Microbiol.">
        <title>The Global Catalogue of Microorganisms (GCM) 10K type strain sequencing project: providing services to taxonomists for standard genome sequencing and annotation.</title>
        <authorList>
            <consortium name="The Broad Institute Genomics Platform"/>
            <consortium name="The Broad Institute Genome Sequencing Center for Infectious Disease"/>
            <person name="Wu L."/>
            <person name="Ma J."/>
        </authorList>
    </citation>
    <scope>NUCLEOTIDE SEQUENCE [LARGE SCALE GENOMIC DNA]</scope>
    <source>
        <strain evidence="2">JCM 18200</strain>
    </source>
</reference>
<protein>
    <recommendedName>
        <fullName evidence="3">Rpn family recombination-promoting nuclease/putative transposase</fullName>
    </recommendedName>
</protein>
<accession>A0ABP9BB81</accession>